<evidence type="ECO:0000256" key="1">
    <source>
        <dbReference type="ARBA" id="ARBA00022741"/>
    </source>
</evidence>
<dbReference type="GO" id="GO:0005524">
    <property type="term" value="F:ATP binding"/>
    <property type="evidence" value="ECO:0007669"/>
    <property type="project" value="UniProtKB-KW"/>
</dbReference>
<organism evidence="4 5">
    <name type="scientific">Amycolatopsis keratiniphila subsp. keratiniphila</name>
    <dbReference type="NCBI Taxonomy" id="227715"/>
    <lineage>
        <taxon>Bacteria</taxon>
        <taxon>Bacillati</taxon>
        <taxon>Actinomycetota</taxon>
        <taxon>Actinomycetes</taxon>
        <taxon>Pseudonocardiales</taxon>
        <taxon>Pseudonocardiaceae</taxon>
        <taxon>Amycolatopsis</taxon>
        <taxon>Amycolatopsis japonica group</taxon>
    </lineage>
</organism>
<dbReference type="GO" id="GO:0004016">
    <property type="term" value="F:adenylate cyclase activity"/>
    <property type="evidence" value="ECO:0007669"/>
    <property type="project" value="TreeGrafter"/>
</dbReference>
<keyword evidence="1" id="KW-0547">Nucleotide-binding</keyword>
<dbReference type="PANTHER" id="PTHR16305:SF35">
    <property type="entry name" value="TRANSCRIPTIONAL ACTIVATOR DOMAIN"/>
    <property type="match status" value="1"/>
</dbReference>
<dbReference type="OrthoDB" id="134712at2"/>
<comment type="caution">
    <text evidence="4">The sequence shown here is derived from an EMBL/GenBank/DDBJ whole genome shotgun (WGS) entry which is preliminary data.</text>
</comment>
<dbReference type="GO" id="GO:0005737">
    <property type="term" value="C:cytoplasm"/>
    <property type="evidence" value="ECO:0007669"/>
    <property type="project" value="TreeGrafter"/>
</dbReference>
<feature type="domain" description="Orc1-like AAA ATPase" evidence="3">
    <location>
        <begin position="5"/>
        <end position="167"/>
    </location>
</feature>
<evidence type="ECO:0000313" key="5">
    <source>
        <dbReference type="Proteomes" id="UP000076660"/>
    </source>
</evidence>
<dbReference type="Pfam" id="PF13191">
    <property type="entry name" value="AAA_16"/>
    <property type="match status" value="1"/>
</dbReference>
<evidence type="ECO:0000313" key="4">
    <source>
        <dbReference type="EMBL" id="ONF61906.1"/>
    </source>
</evidence>
<dbReference type="Proteomes" id="UP000076660">
    <property type="component" value="Unassembled WGS sequence"/>
</dbReference>
<sequence length="1041" mass="113578">MSAALIGRDHPAGVLRAEIARATESHGGLVLVTGEAGIGKTTLVTGAAEEAKRLGALVLNGSCWDSASSPGYWPWTQVVRGLRRAVGERCWAAMADSALDVLLGEARGDGAADGFRLYDAVTSVLVAASQDQPVVVVLDDLHWADAASLRLLEFAAQHTWFERLLLIGTYRDVEVEATDHPLRSLMLPLLAKATSVTLTGLEPDEVGTLMARTAGAEPDEALVAEVHRRTGGNPFFVEQTARLWHSGGSAETIAPGVADALQRRLSLLPQPVLALLTTASVLGREFHRRLLAGVASAPVPQVDRLLDQAVAARLVVVHGQGRFAFAHDLVRETLYASLSEPDRRKHHAAVVAAARETPSSPDRLFPADMARHALLAGRELDPDEAVDLLLAAAIDATGRMAIEETTTHYRRAMEIVEDRRRQAVIALELGAHLTRHQETEEGRQVLDDVAVLIRELDDDDLLARLALTLVRADHKGLRVDETAKVLTEAHGRLCVREPGRDVTVEEMTQELTAHIMITARDDQDDSALLFGLWARHDAIWGPGSAAERERLTDELVLVGRRTSNPELEHYAASFKWVALLEQGDPRYFEQYQEFLALAATGRAPSSQLASRIDQSIIATLQGRFSEAEAFIQQVVSCHAGDEHPHFGDLSQLQQWARWCLEGRFDELAGLHREISRGGYAYGRMMEAITAAQREDVGEALRLTDLAADAKPYPRDLEALWLRCQAHTAAVSRDPERCEAARALLAPSSGEWLVSLYGCEISGPVDLWLGRLDLAQERWNEAVDRLRGAVLSADRLRATVWATEAKSWLGIALLGRNLDGDTTAAVTLLSEVDREATALGMRQVVARVTRAREGARTPAAPTAEFRRDEAVWTLRFDGVTAHLPDSKGLRDLHFLLGRPGSEVAAVRLLDPKGGEVVVAAKSLGGDAVLDDEAKARYRARLDELDELIDTATGLGQDAHAAALDRERDALLAELRSAAGLGGRTRRLGDEAERARKTVTARIRDTLRKLDEQHPALAAHLRASVTTGSSCRYAPEEKVPWRL</sequence>
<dbReference type="InterPro" id="IPR041664">
    <property type="entry name" value="AAA_16"/>
</dbReference>
<dbReference type="RefSeq" id="WP_063276835.1">
    <property type="nucleotide sequence ID" value="NZ_LQMT02000052.1"/>
</dbReference>
<reference evidence="4 5" key="1">
    <citation type="submission" date="2016-12" db="EMBL/GenBank/DDBJ databases">
        <title>Amycolatopsis keratiniphila subsp. keratiniphila genome sequencing and assembly.</title>
        <authorList>
            <person name="Mayilraj S."/>
            <person name="Kaur N."/>
        </authorList>
    </citation>
    <scope>NUCLEOTIDE SEQUENCE [LARGE SCALE GENOMIC DNA]</scope>
    <source>
        <strain evidence="4 5">DSM 44409</strain>
    </source>
</reference>
<dbReference type="InterPro" id="IPR027417">
    <property type="entry name" value="P-loop_NTPase"/>
</dbReference>
<evidence type="ECO:0000256" key="2">
    <source>
        <dbReference type="ARBA" id="ARBA00022840"/>
    </source>
</evidence>
<keyword evidence="2" id="KW-0067">ATP-binding</keyword>
<dbReference type="PANTHER" id="PTHR16305">
    <property type="entry name" value="TESTICULAR SOLUBLE ADENYLYL CYCLASE"/>
    <property type="match status" value="1"/>
</dbReference>
<dbReference type="SUPFAM" id="SSF52540">
    <property type="entry name" value="P-loop containing nucleoside triphosphate hydrolases"/>
    <property type="match status" value="1"/>
</dbReference>
<evidence type="ECO:0000259" key="3">
    <source>
        <dbReference type="Pfam" id="PF13191"/>
    </source>
</evidence>
<dbReference type="EMBL" id="LQMT02000052">
    <property type="protein sequence ID" value="ONF61906.1"/>
    <property type="molecule type" value="Genomic_DNA"/>
</dbReference>
<accession>A0A1W2LH08</accession>
<protein>
    <submittedName>
        <fullName evidence="4">ATPase</fullName>
    </submittedName>
</protein>
<dbReference type="AlphaFoldDB" id="A0A1W2LH08"/>
<proteinExistence type="predicted"/>
<dbReference type="Gene3D" id="3.40.50.300">
    <property type="entry name" value="P-loop containing nucleotide triphosphate hydrolases"/>
    <property type="match status" value="1"/>
</dbReference>
<name>A0A1W2LH08_9PSEU</name>
<gene>
    <name evidence="4" type="ORF">AVR91_0241290</name>
</gene>